<sequence>MNLKTLLGTIILSLVLSEVILAQESNLKLSDYQYPNLKRRTLDTEIDFNNRYLKKYDSEDYTEFSLRRFTLDNKTKYSYSHNTSSRQQQLDIFFNQKLDFLNNKWEYSEGNFEESINKDRLYNADFNLYLVNRFFLNAKTFYELNFTSNINIYDNLWIYGGSEDENFIRKVNTYIYIPLKIGKGRIEQIQDVSHAAFILKALSEVGVSSNFGENHVQEFATLLTGLKNKRLLNHRKNELDELEIIDSFLESKDISKNDTMKYYYILKDMWSYGNLPVRKNGLGYALFVTPGYNYQEEYQAGRYDGPPYTLKANYLLLNFGAEVTYEHPINLNWQNIIEAKIRGSILNGKKEYFTFDGDNYSQITQPNISLHFAQKYAYYPNLRAYFELGYSADYIKFIPSSELDEKNRLDFNEEGVQARIFANFNYFLSPELKLSVISVADYQWMDSENYIPIDFNHPVNTVTSISNSSYTYGSKGGNLSCSIKLTYSFF</sequence>
<evidence type="ECO:0000313" key="2">
    <source>
        <dbReference type="Proteomes" id="UP000245535"/>
    </source>
</evidence>
<gene>
    <name evidence="1" type="ORF">BC781_101363</name>
</gene>
<protein>
    <submittedName>
        <fullName evidence="1">Uncharacterized protein</fullName>
    </submittedName>
</protein>
<organism evidence="1 2">
    <name type="scientific">Sediminitomix flava</name>
    <dbReference type="NCBI Taxonomy" id="379075"/>
    <lineage>
        <taxon>Bacteria</taxon>
        <taxon>Pseudomonadati</taxon>
        <taxon>Bacteroidota</taxon>
        <taxon>Cytophagia</taxon>
        <taxon>Cytophagales</taxon>
        <taxon>Flammeovirgaceae</taxon>
        <taxon>Sediminitomix</taxon>
    </lineage>
</organism>
<reference evidence="1 2" key="1">
    <citation type="submission" date="2018-03" db="EMBL/GenBank/DDBJ databases">
        <title>Genomic Encyclopedia of Archaeal and Bacterial Type Strains, Phase II (KMG-II): from individual species to whole genera.</title>
        <authorList>
            <person name="Goeker M."/>
        </authorList>
    </citation>
    <scope>NUCLEOTIDE SEQUENCE [LARGE SCALE GENOMIC DNA]</scope>
    <source>
        <strain evidence="1 2">DSM 28229</strain>
    </source>
</reference>
<dbReference type="RefSeq" id="WP_146201595.1">
    <property type="nucleotide sequence ID" value="NZ_QGDO01000001.1"/>
</dbReference>
<dbReference type="AlphaFoldDB" id="A0A315ZFS8"/>
<dbReference type="EMBL" id="QGDO01000001">
    <property type="protein sequence ID" value="PWJ44013.1"/>
    <property type="molecule type" value="Genomic_DNA"/>
</dbReference>
<name>A0A315ZFS8_SEDFL</name>
<proteinExistence type="predicted"/>
<dbReference type="OrthoDB" id="994452at2"/>
<evidence type="ECO:0000313" key="1">
    <source>
        <dbReference type="EMBL" id="PWJ44013.1"/>
    </source>
</evidence>
<dbReference type="Proteomes" id="UP000245535">
    <property type="component" value="Unassembled WGS sequence"/>
</dbReference>
<accession>A0A315ZFS8</accession>
<comment type="caution">
    <text evidence="1">The sequence shown here is derived from an EMBL/GenBank/DDBJ whole genome shotgun (WGS) entry which is preliminary data.</text>
</comment>
<keyword evidence="2" id="KW-1185">Reference proteome</keyword>